<evidence type="ECO:0000256" key="7">
    <source>
        <dbReference type="ARBA" id="ARBA00023204"/>
    </source>
</evidence>
<gene>
    <name evidence="11" type="primary">recG</name>
    <name evidence="11" type="ORF">R50_1669</name>
</gene>
<keyword evidence="6" id="KW-0238">DNA-binding</keyword>
<feature type="domain" description="Helicase C-terminal" evidence="10">
    <location>
        <begin position="423"/>
        <end position="581"/>
    </location>
</feature>
<evidence type="ECO:0000256" key="3">
    <source>
        <dbReference type="ARBA" id="ARBA00022801"/>
    </source>
</evidence>
<proteinExistence type="predicted"/>
<dbReference type="Pfam" id="PF00270">
    <property type="entry name" value="DEAD"/>
    <property type="match status" value="1"/>
</dbReference>
<name>A0A6F8ZGV0_9FIRM</name>
<evidence type="ECO:0000256" key="6">
    <source>
        <dbReference type="ARBA" id="ARBA00023125"/>
    </source>
</evidence>
<dbReference type="Pfam" id="PF19833">
    <property type="entry name" value="RecG_dom3_C"/>
    <property type="match status" value="1"/>
</dbReference>
<dbReference type="InterPro" id="IPR027417">
    <property type="entry name" value="P-loop_NTPase"/>
</dbReference>
<evidence type="ECO:0000313" key="11">
    <source>
        <dbReference type="EMBL" id="CAB1129170.1"/>
    </source>
</evidence>
<dbReference type="GO" id="GO:0003678">
    <property type="term" value="F:DNA helicase activity"/>
    <property type="evidence" value="ECO:0007669"/>
    <property type="project" value="TreeGrafter"/>
</dbReference>
<dbReference type="PANTHER" id="PTHR47964">
    <property type="entry name" value="ATP-DEPENDENT DNA HELICASE HOMOLOG RECG, CHLOROPLASTIC"/>
    <property type="match status" value="1"/>
</dbReference>
<evidence type="ECO:0000256" key="5">
    <source>
        <dbReference type="ARBA" id="ARBA00022840"/>
    </source>
</evidence>
<feature type="domain" description="Helicase ATP-binding" evidence="9">
    <location>
        <begin position="245"/>
        <end position="404"/>
    </location>
</feature>
<dbReference type="GO" id="GO:0003677">
    <property type="term" value="F:DNA binding"/>
    <property type="evidence" value="ECO:0007669"/>
    <property type="project" value="UniProtKB-KW"/>
</dbReference>
<dbReference type="Gene3D" id="2.40.50.140">
    <property type="entry name" value="Nucleic acid-binding proteins"/>
    <property type="match status" value="1"/>
</dbReference>
<dbReference type="SUPFAM" id="SSF50249">
    <property type="entry name" value="Nucleic acid-binding proteins"/>
    <property type="match status" value="1"/>
</dbReference>
<dbReference type="Pfam" id="PF17191">
    <property type="entry name" value="RecG_wedge"/>
    <property type="match status" value="1"/>
</dbReference>
<dbReference type="AlphaFoldDB" id="A0A6F8ZGV0"/>
<keyword evidence="4 11" id="KW-0347">Helicase</keyword>
<dbReference type="GO" id="GO:0006281">
    <property type="term" value="P:DNA repair"/>
    <property type="evidence" value="ECO:0007669"/>
    <property type="project" value="UniProtKB-KW"/>
</dbReference>
<keyword evidence="1" id="KW-0547">Nucleotide-binding</keyword>
<dbReference type="GO" id="GO:0005524">
    <property type="term" value="F:ATP binding"/>
    <property type="evidence" value="ECO:0007669"/>
    <property type="project" value="UniProtKB-KW"/>
</dbReference>
<organism evidence="11 12">
    <name type="scientific">Candidatus Hydrogenisulfobacillus filiaventi</name>
    <dbReference type="NCBI Taxonomy" id="2707344"/>
    <lineage>
        <taxon>Bacteria</taxon>
        <taxon>Bacillati</taxon>
        <taxon>Bacillota</taxon>
        <taxon>Clostridia</taxon>
        <taxon>Eubacteriales</taxon>
        <taxon>Clostridiales Family XVII. Incertae Sedis</taxon>
        <taxon>Candidatus Hydrogenisulfobacillus</taxon>
    </lineage>
</organism>
<dbReference type="Pfam" id="PF00271">
    <property type="entry name" value="Helicase_C"/>
    <property type="match status" value="1"/>
</dbReference>
<dbReference type="NCBIfam" id="NF008165">
    <property type="entry name" value="PRK10917.1-3"/>
    <property type="match status" value="1"/>
</dbReference>
<dbReference type="SUPFAM" id="SSF52540">
    <property type="entry name" value="P-loop containing nucleoside triphosphate hydrolases"/>
    <property type="match status" value="1"/>
</dbReference>
<accession>A0A6F8ZGV0</accession>
<dbReference type="InterPro" id="IPR033454">
    <property type="entry name" value="RecG_wedge"/>
</dbReference>
<dbReference type="Proteomes" id="UP000503399">
    <property type="component" value="Chromosome"/>
</dbReference>
<protein>
    <recommendedName>
        <fullName evidence="8">Probable DNA 3'-5' helicase RecG</fullName>
    </recommendedName>
</protein>
<dbReference type="Gene3D" id="3.40.50.300">
    <property type="entry name" value="P-loop containing nucleotide triphosphate hydrolases"/>
    <property type="match status" value="2"/>
</dbReference>
<dbReference type="SMART" id="SM00490">
    <property type="entry name" value="HELICc"/>
    <property type="match status" value="1"/>
</dbReference>
<dbReference type="PANTHER" id="PTHR47964:SF1">
    <property type="entry name" value="ATP-DEPENDENT DNA HELICASE HOMOLOG RECG, CHLOROPLASTIC"/>
    <property type="match status" value="1"/>
</dbReference>
<reference evidence="11 12" key="1">
    <citation type="submission" date="2020-02" db="EMBL/GenBank/DDBJ databases">
        <authorList>
            <person name="Hogendoorn C."/>
        </authorList>
    </citation>
    <scope>NUCLEOTIDE SEQUENCE [LARGE SCALE GENOMIC DNA]</scope>
    <source>
        <strain evidence="11">R501</strain>
    </source>
</reference>
<dbReference type="InterPro" id="IPR014001">
    <property type="entry name" value="Helicase_ATP-bd"/>
</dbReference>
<evidence type="ECO:0000256" key="8">
    <source>
        <dbReference type="ARBA" id="ARBA00049819"/>
    </source>
</evidence>
<dbReference type="PROSITE" id="PS51194">
    <property type="entry name" value="HELICASE_CTER"/>
    <property type="match status" value="1"/>
</dbReference>
<dbReference type="GO" id="GO:0016787">
    <property type="term" value="F:hydrolase activity"/>
    <property type="evidence" value="ECO:0007669"/>
    <property type="project" value="UniProtKB-KW"/>
</dbReference>
<keyword evidence="2" id="KW-0227">DNA damage</keyword>
<evidence type="ECO:0000313" key="12">
    <source>
        <dbReference type="Proteomes" id="UP000503399"/>
    </source>
</evidence>
<dbReference type="InterPro" id="IPR047112">
    <property type="entry name" value="RecG/Mfd"/>
</dbReference>
<keyword evidence="7" id="KW-0234">DNA repair</keyword>
<sequence length="654" mass="71292">MAEDLLSLWPRRHLDRTALTPLAGLRPGLEATVAATVLRARLDPRPGRSGPILHVEVGEGAARLAVTFFHAAYLSRVFQPGRRVLLSGPVEWRGRQLAMTHPEWEALEEGEVAPTGLVPVYPLSGGLKQRWMREFMRRHVPALAAQAADPLPLPLRERLDLPPRAWAVTRMHFPADSRERERARRRLVFDEFFRIALAVQLLHGPGSQPGQAQQPDGPLARRFREALPFPLTPGQEAAWSEIAADLAAPRPMARLLQGEVGSGKTVLAALALLAAVDAGRQAALMAPTEILAEQQAAVLEGWLRPLGLEVGLLVGNDRAADGVREAVEAGRLPLVVGTQALLSQGVQFRDLGVVVIDEQHRFGVRQRAVLTGKGFAPDLLVMTATPIPRTLALTVYGDLALSRIEGLPPGRRPVTTVALPQARRRDAYQKVAEEVRRGRQAYVVCPLVQQSPQLPGRGAVELARGMAAVPGWRVGLLHGQMPRAEREAVMDRFRQGAIDVLVSTTIVEVGVDVPNATVMVIESADRFGLAQLHQLRGRVGRGRDPGFCFLIHDSESEEAQARIGAMVRLRDGLALAEEDLHLRGPGEVLGIRQHGVRAFQLADPLTDLDILQQARAEARALLAEDPALAAPERALLRRWVDEALGEARPASVLH</sequence>
<evidence type="ECO:0000256" key="1">
    <source>
        <dbReference type="ARBA" id="ARBA00022741"/>
    </source>
</evidence>
<evidence type="ECO:0000259" key="9">
    <source>
        <dbReference type="PROSITE" id="PS51192"/>
    </source>
</evidence>
<evidence type="ECO:0000259" key="10">
    <source>
        <dbReference type="PROSITE" id="PS51194"/>
    </source>
</evidence>
<evidence type="ECO:0000256" key="4">
    <source>
        <dbReference type="ARBA" id="ARBA00022806"/>
    </source>
</evidence>
<dbReference type="SMART" id="SM00487">
    <property type="entry name" value="DEXDc"/>
    <property type="match status" value="1"/>
</dbReference>
<dbReference type="EMBL" id="LR778114">
    <property type="protein sequence ID" value="CAB1129170.1"/>
    <property type="molecule type" value="Genomic_DNA"/>
</dbReference>
<dbReference type="InterPro" id="IPR001650">
    <property type="entry name" value="Helicase_C-like"/>
</dbReference>
<dbReference type="NCBIfam" id="NF008168">
    <property type="entry name" value="PRK10917.2-2"/>
    <property type="match status" value="1"/>
</dbReference>
<dbReference type="InterPro" id="IPR011545">
    <property type="entry name" value="DEAD/DEAH_box_helicase_dom"/>
</dbReference>
<evidence type="ECO:0000256" key="2">
    <source>
        <dbReference type="ARBA" id="ARBA00022763"/>
    </source>
</evidence>
<dbReference type="CDD" id="cd04488">
    <property type="entry name" value="RecG_wedge_OBF"/>
    <property type="match status" value="1"/>
</dbReference>
<keyword evidence="5" id="KW-0067">ATP-binding</keyword>
<dbReference type="InterPro" id="IPR045562">
    <property type="entry name" value="RecG_dom3_C"/>
</dbReference>
<dbReference type="InterPro" id="IPR012340">
    <property type="entry name" value="NA-bd_OB-fold"/>
</dbReference>
<keyword evidence="3 11" id="KW-0378">Hydrolase</keyword>
<dbReference type="PROSITE" id="PS51192">
    <property type="entry name" value="HELICASE_ATP_BIND_1"/>
    <property type="match status" value="1"/>
</dbReference>
<keyword evidence="12" id="KW-1185">Reference proteome</keyword>
<dbReference type="KEGG" id="hfv:R50_1669"/>